<feature type="transmembrane region" description="Helical" evidence="17">
    <location>
        <begin position="47"/>
        <end position="68"/>
    </location>
</feature>
<feature type="domain" description="NADH:quinone oxidoreductase/Mrp antiporter transmembrane" evidence="18">
    <location>
        <begin position="71"/>
        <end position="351"/>
    </location>
</feature>
<keyword evidence="9" id="KW-1278">Translocase</keyword>
<dbReference type="EC" id="7.1.1.2" evidence="4 17"/>
<dbReference type="Pfam" id="PF00361">
    <property type="entry name" value="Proton_antipo_M"/>
    <property type="match status" value="1"/>
</dbReference>
<dbReference type="GO" id="GO:0003954">
    <property type="term" value="F:NADH dehydrogenase activity"/>
    <property type="evidence" value="ECO:0007669"/>
    <property type="project" value="TreeGrafter"/>
</dbReference>
<evidence type="ECO:0000256" key="6">
    <source>
        <dbReference type="ARBA" id="ARBA00022448"/>
    </source>
</evidence>
<feature type="transmembrane region" description="Helical" evidence="17">
    <location>
        <begin position="206"/>
        <end position="226"/>
    </location>
</feature>
<evidence type="ECO:0000256" key="9">
    <source>
        <dbReference type="ARBA" id="ARBA00022967"/>
    </source>
</evidence>
<dbReference type="GO" id="GO:0048039">
    <property type="term" value="F:ubiquinone binding"/>
    <property type="evidence" value="ECO:0007669"/>
    <property type="project" value="TreeGrafter"/>
</dbReference>
<comment type="function">
    <text evidence="17">Core subunit of the mitochondrial membrane respiratory chain NADH dehydrogenase (Complex I) which catalyzes electron transfer from NADH through the respiratory chain, using ubiquinone as an electron acceptor. Essential for the catalytic activity and assembly of complex I.</text>
</comment>
<evidence type="ECO:0000256" key="3">
    <source>
        <dbReference type="ARBA" id="ARBA00009025"/>
    </source>
</evidence>
<comment type="catalytic activity">
    <reaction evidence="16 17">
        <text>a ubiquinone + NADH + 5 H(+)(in) = a ubiquinol + NAD(+) + 4 H(+)(out)</text>
        <dbReference type="Rhea" id="RHEA:29091"/>
        <dbReference type="Rhea" id="RHEA-COMP:9565"/>
        <dbReference type="Rhea" id="RHEA-COMP:9566"/>
        <dbReference type="ChEBI" id="CHEBI:15378"/>
        <dbReference type="ChEBI" id="CHEBI:16389"/>
        <dbReference type="ChEBI" id="CHEBI:17976"/>
        <dbReference type="ChEBI" id="CHEBI:57540"/>
        <dbReference type="ChEBI" id="CHEBI:57945"/>
        <dbReference type="EC" id="7.1.1.2"/>
    </reaction>
</comment>
<dbReference type="AlphaFoldDB" id="A0A343VUL8"/>
<dbReference type="GO" id="GO:0008137">
    <property type="term" value="F:NADH dehydrogenase (ubiquinone) activity"/>
    <property type="evidence" value="ECO:0007669"/>
    <property type="project" value="UniProtKB-UniRule"/>
</dbReference>
<keyword evidence="12 17" id="KW-0520">NAD</keyword>
<dbReference type="PANTHER" id="PTHR43507">
    <property type="entry name" value="NADH-UBIQUINONE OXIDOREDUCTASE CHAIN 4"/>
    <property type="match status" value="1"/>
</dbReference>
<evidence type="ECO:0000256" key="2">
    <source>
        <dbReference type="ARBA" id="ARBA00004225"/>
    </source>
</evidence>
<feature type="transmembrane region" description="Helical" evidence="17">
    <location>
        <begin position="260"/>
        <end position="279"/>
    </location>
</feature>
<feature type="transmembrane region" description="Helical" evidence="17">
    <location>
        <begin position="142"/>
        <end position="166"/>
    </location>
</feature>
<organism evidence="19">
    <name type="scientific">Gammarus roeselii</name>
    <dbReference type="NCBI Taxonomy" id="1080772"/>
    <lineage>
        <taxon>Eukaryota</taxon>
        <taxon>Metazoa</taxon>
        <taxon>Ecdysozoa</taxon>
        <taxon>Arthropoda</taxon>
        <taxon>Crustacea</taxon>
        <taxon>Multicrustacea</taxon>
        <taxon>Malacostraca</taxon>
        <taxon>Eumalacostraca</taxon>
        <taxon>Peracarida</taxon>
        <taxon>Amphipoda</taxon>
        <taxon>Senticaudata</taxon>
        <taxon>Gammarida</taxon>
        <taxon>Gammaridira</taxon>
        <taxon>Gammaroidea</taxon>
        <taxon>Gammaridae</taxon>
        <taxon>Gammarus</taxon>
    </lineage>
</organism>
<gene>
    <name evidence="19" type="primary">nad4</name>
</gene>
<dbReference type="InterPro" id="IPR001750">
    <property type="entry name" value="ND/Mrp_TM"/>
</dbReference>
<evidence type="ECO:0000256" key="15">
    <source>
        <dbReference type="ARBA" id="ARBA00023136"/>
    </source>
</evidence>
<evidence type="ECO:0000256" key="1">
    <source>
        <dbReference type="ARBA" id="ARBA00003257"/>
    </source>
</evidence>
<keyword evidence="7 17" id="KW-0679">Respiratory chain</keyword>
<dbReference type="PANTHER" id="PTHR43507:SF20">
    <property type="entry name" value="NADH-UBIQUINONE OXIDOREDUCTASE CHAIN 4"/>
    <property type="match status" value="1"/>
</dbReference>
<feature type="transmembrane region" description="Helical" evidence="17">
    <location>
        <begin position="102"/>
        <end position="122"/>
    </location>
</feature>
<evidence type="ECO:0000256" key="4">
    <source>
        <dbReference type="ARBA" id="ARBA00012944"/>
    </source>
</evidence>
<keyword evidence="13 17" id="KW-0830">Ubiquinone</keyword>
<keyword evidence="8 17" id="KW-0812">Transmembrane</keyword>
<dbReference type="GO" id="GO:0042773">
    <property type="term" value="P:ATP synthesis coupled electron transport"/>
    <property type="evidence" value="ECO:0007669"/>
    <property type="project" value="InterPro"/>
</dbReference>
<keyword evidence="10 17" id="KW-0249">Electron transport</keyword>
<comment type="subcellular location">
    <subcellularLocation>
        <location evidence="2 17">Mitochondrion membrane</location>
        <topology evidence="2 17">Multi-pass membrane protein</topology>
    </subcellularLocation>
</comment>
<evidence type="ECO:0000256" key="5">
    <source>
        <dbReference type="ARBA" id="ARBA00021006"/>
    </source>
</evidence>
<dbReference type="EMBL" id="MG779536">
    <property type="protein sequence ID" value="AVP50040.1"/>
    <property type="molecule type" value="Genomic_DNA"/>
</dbReference>
<name>A0A343VUL8_9CRUS</name>
<evidence type="ECO:0000256" key="7">
    <source>
        <dbReference type="ARBA" id="ARBA00022660"/>
    </source>
</evidence>
<evidence type="ECO:0000256" key="8">
    <source>
        <dbReference type="ARBA" id="ARBA00022692"/>
    </source>
</evidence>
<dbReference type="GO" id="GO:0031966">
    <property type="term" value="C:mitochondrial membrane"/>
    <property type="evidence" value="ECO:0007669"/>
    <property type="project" value="UniProtKB-SubCell"/>
</dbReference>
<evidence type="ECO:0000256" key="14">
    <source>
        <dbReference type="ARBA" id="ARBA00023128"/>
    </source>
</evidence>
<dbReference type="PRINTS" id="PR01437">
    <property type="entry name" value="NUOXDRDTASE4"/>
</dbReference>
<geneLocation type="mitochondrion" evidence="19"/>
<accession>A0A343VUL8</accession>
<evidence type="ECO:0000313" key="19">
    <source>
        <dbReference type="EMBL" id="AVP50040.1"/>
    </source>
</evidence>
<keyword evidence="14 17" id="KW-0496">Mitochondrion</keyword>
<feature type="transmembrane region" description="Helical" evidence="17">
    <location>
        <begin position="291"/>
        <end position="310"/>
    </location>
</feature>
<reference evidence="19" key="1">
    <citation type="journal article" date="2018" name="Hydrobiologia">
        <title>The complete mitochondrial genome of Gammarus roeselii (Crustacea, Amphipoda): insights into mitogenome plasticity and evolution.</title>
        <authorList>
            <person name="Cormier A."/>
            <person name="Wattier R."/>
            <person name="Teixeira M."/>
            <person name="Rigaud T."/>
            <person name="Cordaux R."/>
        </authorList>
    </citation>
    <scope>NUCLEOTIDE SEQUENCE</scope>
</reference>
<dbReference type="GO" id="GO:0015990">
    <property type="term" value="P:electron transport coupled proton transport"/>
    <property type="evidence" value="ECO:0007669"/>
    <property type="project" value="TreeGrafter"/>
</dbReference>
<keyword evidence="11 17" id="KW-1133">Transmembrane helix</keyword>
<evidence type="ECO:0000256" key="12">
    <source>
        <dbReference type="ARBA" id="ARBA00023027"/>
    </source>
</evidence>
<sequence>MCSSDSSVWKSCGAGEMDYVGWSLSILSLWVIMLATMGSVSIKKGNWLSSGFVGLNMGLVSVLLLSFYVSDFMFFYVGFESCLIPIFFLILGWGYQPERAQAGIYMFLYTLFGSLPLFFLIIKGMNGGFSYMHNESSTYMSGFFYIFMLGAFLIKFPLYSVHLWLLKAHVEAPVAGSMILAGVLLKLGGYGIIRFLPMWGQKLNNLSEFIICVSVWGGVIMSLSCLRQMDMKLLIASSSVVHMSMCISGLLILSEWGLKGTMAVMLAHGLCSSGLFYLANVSYERSYSRSLVVNKGLLSLMPSMSLWWFLLLSANMSAPPTLNLLGEIFLLSVLVSWSNYIIIVLAMLSFFSAGYSIYLFSLSQHGVYLSSKSGYHSGKLVEYMVVSCHWMPLNMVSLCLFWVI</sequence>
<dbReference type="InterPro" id="IPR003918">
    <property type="entry name" value="NADH_UbQ_OxRdtase"/>
</dbReference>
<evidence type="ECO:0000256" key="11">
    <source>
        <dbReference type="ARBA" id="ARBA00022989"/>
    </source>
</evidence>
<comment type="function">
    <text evidence="1">Core subunit of the mitochondrial membrane respiratory chain NADH dehydrogenase (Complex I) that is believed to belong to the minimal assembly required for catalysis. Complex I functions in the transfer of electrons from NADH to the respiratory chain. The immediate electron acceptor for the enzyme is believed to be ubiquinone.</text>
</comment>
<evidence type="ECO:0000256" key="10">
    <source>
        <dbReference type="ARBA" id="ARBA00022982"/>
    </source>
</evidence>
<feature type="transmembrane region" description="Helical" evidence="17">
    <location>
        <begin position="20"/>
        <end position="40"/>
    </location>
</feature>
<feature type="transmembrane region" description="Helical" evidence="17">
    <location>
        <begin position="178"/>
        <end position="200"/>
    </location>
</feature>
<protein>
    <recommendedName>
        <fullName evidence="5 17">NADH-ubiquinone oxidoreductase chain 4</fullName>
        <ecNumber evidence="4 17">7.1.1.2</ecNumber>
    </recommendedName>
</protein>
<comment type="similarity">
    <text evidence="3 17">Belongs to the complex I subunit 4 family.</text>
</comment>
<evidence type="ECO:0000259" key="18">
    <source>
        <dbReference type="Pfam" id="PF00361"/>
    </source>
</evidence>
<evidence type="ECO:0000256" key="16">
    <source>
        <dbReference type="ARBA" id="ARBA00049551"/>
    </source>
</evidence>
<keyword evidence="6 17" id="KW-0813">Transport</keyword>
<feature type="transmembrane region" description="Helical" evidence="17">
    <location>
        <begin position="233"/>
        <end position="254"/>
    </location>
</feature>
<evidence type="ECO:0000256" key="17">
    <source>
        <dbReference type="RuleBase" id="RU003297"/>
    </source>
</evidence>
<feature type="transmembrane region" description="Helical" evidence="17">
    <location>
        <begin position="340"/>
        <end position="360"/>
    </location>
</feature>
<keyword evidence="15 17" id="KW-0472">Membrane</keyword>
<proteinExistence type="inferred from homology"/>
<evidence type="ECO:0000256" key="13">
    <source>
        <dbReference type="ARBA" id="ARBA00023075"/>
    </source>
</evidence>
<feature type="transmembrane region" description="Helical" evidence="17">
    <location>
        <begin position="74"/>
        <end position="95"/>
    </location>
</feature>